<name>A0A1H7X8V6_STRJI</name>
<dbReference type="Pfam" id="PF17763">
    <property type="entry name" value="Asparaginase_C"/>
    <property type="match status" value="1"/>
</dbReference>
<evidence type="ECO:0000256" key="1">
    <source>
        <dbReference type="PIRSR" id="PIRSR001220-2"/>
    </source>
</evidence>
<dbReference type="AlphaFoldDB" id="A0A1H7X8V6"/>
<dbReference type="InterPro" id="IPR027474">
    <property type="entry name" value="L-asparaginase_N"/>
</dbReference>
<reference evidence="5" key="1">
    <citation type="submission" date="2016-10" db="EMBL/GenBank/DDBJ databases">
        <authorList>
            <person name="Varghese N."/>
        </authorList>
    </citation>
    <scope>NUCLEOTIDE SEQUENCE [LARGE SCALE GENOMIC DNA]</scope>
    <source>
        <strain evidence="5">DSM 45096 / BCRC 16803 / CGMCC 4.1857 / CIP 109030 / JCM 12277 / KCTC 19219 / NBRC 100920 / 33214</strain>
    </source>
</reference>
<feature type="binding site" evidence="1">
    <location>
        <begin position="73"/>
        <end position="74"/>
    </location>
    <ligand>
        <name>substrate</name>
    </ligand>
</feature>
<dbReference type="PRINTS" id="PR00139">
    <property type="entry name" value="ASNGLNASE"/>
</dbReference>
<dbReference type="OrthoDB" id="9788068at2"/>
<dbReference type="PANTHER" id="PTHR11707">
    <property type="entry name" value="L-ASPARAGINASE"/>
    <property type="match status" value="1"/>
</dbReference>
<evidence type="ECO:0000313" key="4">
    <source>
        <dbReference type="EMBL" id="SEM30256.1"/>
    </source>
</evidence>
<dbReference type="STRING" id="235985.SAMN05414137_12343"/>
<feature type="domain" description="Asparaginase/glutaminase C-terminal" evidence="3">
    <location>
        <begin position="193"/>
        <end position="258"/>
    </location>
</feature>
<dbReference type="Gene3D" id="3.40.50.1170">
    <property type="entry name" value="L-asparaginase, N-terminal domain"/>
    <property type="match status" value="1"/>
</dbReference>
<proteinExistence type="predicted"/>
<dbReference type="InterPro" id="IPR006034">
    <property type="entry name" value="Asparaginase/glutaminase-like"/>
</dbReference>
<dbReference type="PANTHER" id="PTHR11707:SF28">
    <property type="entry name" value="60 KDA LYSOPHOSPHOLIPASE"/>
    <property type="match status" value="1"/>
</dbReference>
<evidence type="ECO:0000313" key="5">
    <source>
        <dbReference type="Proteomes" id="UP000183015"/>
    </source>
</evidence>
<dbReference type="Gene3D" id="3.40.50.40">
    <property type="match status" value="1"/>
</dbReference>
<protein>
    <submittedName>
        <fullName evidence="4">L-asparaginase</fullName>
    </submittedName>
</protein>
<dbReference type="InterPro" id="IPR037152">
    <property type="entry name" value="L-asparaginase_N_sf"/>
</dbReference>
<dbReference type="SMART" id="SM00870">
    <property type="entry name" value="Asparaginase"/>
    <property type="match status" value="1"/>
</dbReference>
<organism evidence="4 5">
    <name type="scientific">Streptacidiphilus jiangxiensis</name>
    <dbReference type="NCBI Taxonomy" id="235985"/>
    <lineage>
        <taxon>Bacteria</taxon>
        <taxon>Bacillati</taxon>
        <taxon>Actinomycetota</taxon>
        <taxon>Actinomycetes</taxon>
        <taxon>Kitasatosporales</taxon>
        <taxon>Streptomycetaceae</taxon>
        <taxon>Streptacidiphilus</taxon>
    </lineage>
</organism>
<gene>
    <name evidence="4" type="ORF">SAMN05414137_12343</name>
</gene>
<dbReference type="InterPro" id="IPR027473">
    <property type="entry name" value="L-asparaginase_C"/>
</dbReference>
<accession>A0A1H7X8V6</accession>
<dbReference type="GO" id="GO:0004067">
    <property type="term" value="F:asparaginase activity"/>
    <property type="evidence" value="ECO:0007669"/>
    <property type="project" value="UniProtKB-UniRule"/>
</dbReference>
<dbReference type="EMBL" id="FOAZ01000023">
    <property type="protein sequence ID" value="SEM30256.1"/>
    <property type="molecule type" value="Genomic_DNA"/>
</dbReference>
<dbReference type="InterPro" id="IPR040919">
    <property type="entry name" value="Asparaginase_C"/>
</dbReference>
<evidence type="ECO:0000259" key="3">
    <source>
        <dbReference type="Pfam" id="PF17763"/>
    </source>
</evidence>
<feature type="binding site" evidence="1">
    <location>
        <position position="41"/>
    </location>
    <ligand>
        <name>substrate</name>
    </ligand>
</feature>
<dbReference type="InterPro" id="IPR036152">
    <property type="entry name" value="Asp/glu_Ase-like_sf"/>
</dbReference>
<keyword evidence="5" id="KW-1185">Reference proteome</keyword>
<feature type="domain" description="L-asparaginase N-terminal" evidence="2">
    <location>
        <begin position="8"/>
        <end position="174"/>
    </location>
</feature>
<dbReference type="SUPFAM" id="SSF53774">
    <property type="entry name" value="Glutaminase/Asparaginase"/>
    <property type="match status" value="1"/>
</dbReference>
<sequence length="276" mass="28202">MASATSGGAPAQLHAGKLATPVPGLAAFANVAEIAFRQVASTSLTIEDIYQLADAIDAELDAGATGVVVAQGTDTLEESAYLLDLLLHRTAPVVVTGAMRTASAVGSDGPANLLDAVTLAASGMDCGGVSVVMAGEIHAARRVSKVHSFLPAAFASPRGPLGVISEGRVGLDTRAAASSPVIERLPRGPIPSVPIVTLGLGDDGVLLRAAADAVIIEMFGAGHAPAWLVNEIETLAREVPLIMTSRTRNGLVLRETYGYQGPRSICGPEVSSRPVR</sequence>
<evidence type="ECO:0000259" key="2">
    <source>
        <dbReference type="Pfam" id="PF00710"/>
    </source>
</evidence>
<dbReference type="Proteomes" id="UP000183015">
    <property type="component" value="Unassembled WGS sequence"/>
</dbReference>
<dbReference type="Pfam" id="PF00710">
    <property type="entry name" value="Asparaginase"/>
    <property type="match status" value="1"/>
</dbReference>
<dbReference type="PIRSF" id="PIRSF001220">
    <property type="entry name" value="L-ASNase_gatD"/>
    <property type="match status" value="1"/>
</dbReference>
<dbReference type="PIRSF" id="PIRSF500176">
    <property type="entry name" value="L_ASNase"/>
    <property type="match status" value="1"/>
</dbReference>
<dbReference type="eggNOG" id="COG0252">
    <property type="taxonomic scope" value="Bacteria"/>
</dbReference>
<dbReference type="PROSITE" id="PS51732">
    <property type="entry name" value="ASN_GLN_ASE_3"/>
    <property type="match status" value="1"/>
</dbReference>